<evidence type="ECO:0000256" key="6">
    <source>
        <dbReference type="RuleBase" id="RU000682"/>
    </source>
</evidence>
<feature type="compositionally biased region" description="Polar residues" evidence="7">
    <location>
        <begin position="766"/>
        <end position="775"/>
    </location>
</feature>
<dbReference type="SMART" id="SM00389">
    <property type="entry name" value="HOX"/>
    <property type="match status" value="1"/>
</dbReference>
<dbReference type="PRINTS" id="PR00031">
    <property type="entry name" value="HTHREPRESSR"/>
</dbReference>
<evidence type="ECO:0000313" key="9">
    <source>
        <dbReference type="EMBL" id="KAG5450100.1"/>
    </source>
</evidence>
<accession>A0A8T1MLZ0</accession>
<comment type="subcellular location">
    <subcellularLocation>
        <location evidence="1 5 6">Nucleus</location>
    </subcellularLocation>
</comment>
<evidence type="ECO:0000256" key="7">
    <source>
        <dbReference type="SAM" id="MobiDB-lite"/>
    </source>
</evidence>
<evidence type="ECO:0000256" key="1">
    <source>
        <dbReference type="ARBA" id="ARBA00004123"/>
    </source>
</evidence>
<evidence type="ECO:0000256" key="5">
    <source>
        <dbReference type="PROSITE-ProRule" id="PRU00108"/>
    </source>
</evidence>
<gene>
    <name evidence="9" type="ORF">CSKR_102231</name>
</gene>
<sequence>MNMRLNSVGDPSSAGSDKLEGSGDISERVALRTRRCEPEMSSLSSGTDTQRRSPSMADSKEVAPVINDVHSRTRNVQTSEERHLSSEGKTGIPNVQFNNWYEQVEDSWRKINRGQPLSSEHIHALPTGGIGQLNGNHMPKIATCGGCVNANVPAVNCSNFLPQIPPSSTKDMTTLQETPTKRKASHAIKDILGDQGDETKDSLAAQVEISSRTDIPMEAQTTWGYSAAFMRFYAAWQEAIQHQRIHPTVADMKRENMATNKSENHLMQSSLLPDAPYRFSPASLVDLVPGVQGPTMTSPLSPLRWLGSMPSRITSEFPISSTSTSSENHPKDCTIPAPLVHSLSAGLTSEQLLGLAAAAVAASSGVKESPSTAFLPSQLLSILSNPSGVYNSQQTPASDSHDMDGGDSLLSLGSANVTSSLFNLPYSSPPLPHLPMQARSATQPPCQSNVPFWPRSHDFSVDKDGKRKHTRPTFSGQQIFALEKTFEQTKYLAGPERARLAYFLGMSESQVKVWFQNRRTKWRKKNAADMVTSRAKSYHDPHGPSGILTSTVGQISTNGASYSENMEVGSGSLSGEDSRSLEEMSEHKYGRTTKQEWHGIPYDAGTNPPHSVNEAASNDSHISVKEEKPDLVIQRPPVSDGVLKDDPSINRPPIISENPGMMASAFPWLSTIGSQQYFDFNTMPVKQTTGVNPMHVFSSLNCAISNFLPAETHERHANCESGEYQSTTTDSRLSMPFSPTRSDGNARSQQVQGRATHADNIVQFPCPSTSTSVNAVPSPLSPNPTRSVDNSHHTTQNEALFTKHIPSSKNSYVLTH</sequence>
<organism evidence="9 10">
    <name type="scientific">Clonorchis sinensis</name>
    <name type="common">Chinese liver fluke</name>
    <dbReference type="NCBI Taxonomy" id="79923"/>
    <lineage>
        <taxon>Eukaryota</taxon>
        <taxon>Metazoa</taxon>
        <taxon>Spiralia</taxon>
        <taxon>Lophotrochozoa</taxon>
        <taxon>Platyhelminthes</taxon>
        <taxon>Trematoda</taxon>
        <taxon>Digenea</taxon>
        <taxon>Opisthorchiida</taxon>
        <taxon>Opisthorchiata</taxon>
        <taxon>Opisthorchiidae</taxon>
        <taxon>Clonorchis</taxon>
    </lineage>
</organism>
<dbReference type="Gene3D" id="1.10.10.60">
    <property type="entry name" value="Homeodomain-like"/>
    <property type="match status" value="1"/>
</dbReference>
<dbReference type="SUPFAM" id="SSF46689">
    <property type="entry name" value="Homeodomain-like"/>
    <property type="match status" value="1"/>
</dbReference>
<dbReference type="Proteomes" id="UP000286415">
    <property type="component" value="Unassembled WGS sequence"/>
</dbReference>
<evidence type="ECO:0000256" key="2">
    <source>
        <dbReference type="ARBA" id="ARBA00023125"/>
    </source>
</evidence>
<keyword evidence="10" id="KW-1185">Reference proteome</keyword>
<feature type="compositionally biased region" description="Basic and acidic residues" evidence="7">
    <location>
        <begin position="17"/>
        <end position="38"/>
    </location>
</feature>
<feature type="compositionally biased region" description="Basic and acidic residues" evidence="7">
    <location>
        <begin position="576"/>
        <end position="597"/>
    </location>
</feature>
<dbReference type="GO" id="GO:0000978">
    <property type="term" value="F:RNA polymerase II cis-regulatory region sequence-specific DNA binding"/>
    <property type="evidence" value="ECO:0007669"/>
    <property type="project" value="TreeGrafter"/>
</dbReference>
<dbReference type="GO" id="GO:0030154">
    <property type="term" value="P:cell differentiation"/>
    <property type="evidence" value="ECO:0007669"/>
    <property type="project" value="TreeGrafter"/>
</dbReference>
<dbReference type="PROSITE" id="PS50071">
    <property type="entry name" value="HOMEOBOX_2"/>
    <property type="match status" value="1"/>
</dbReference>
<dbReference type="PANTHER" id="PTHR24340">
    <property type="entry name" value="HOMEOBOX PROTEIN NKX"/>
    <property type="match status" value="1"/>
</dbReference>
<feature type="region of interest" description="Disordered" evidence="7">
    <location>
        <begin position="718"/>
        <end position="816"/>
    </location>
</feature>
<evidence type="ECO:0000259" key="8">
    <source>
        <dbReference type="PROSITE" id="PS50071"/>
    </source>
</evidence>
<dbReference type="InterPro" id="IPR000047">
    <property type="entry name" value="HTH_motif"/>
</dbReference>
<feature type="DNA-binding region" description="Homeobox" evidence="5">
    <location>
        <begin position="467"/>
        <end position="526"/>
    </location>
</feature>
<evidence type="ECO:0000256" key="4">
    <source>
        <dbReference type="ARBA" id="ARBA00023242"/>
    </source>
</evidence>
<evidence type="ECO:0000313" key="10">
    <source>
        <dbReference type="Proteomes" id="UP000286415"/>
    </source>
</evidence>
<dbReference type="InterPro" id="IPR009057">
    <property type="entry name" value="Homeodomain-like_sf"/>
</dbReference>
<dbReference type="AlphaFoldDB" id="A0A8T1MLZ0"/>
<dbReference type="EMBL" id="NIRI02000042">
    <property type="protein sequence ID" value="KAG5450100.1"/>
    <property type="molecule type" value="Genomic_DNA"/>
</dbReference>
<dbReference type="InterPro" id="IPR017970">
    <property type="entry name" value="Homeobox_CS"/>
</dbReference>
<name>A0A8T1MLZ0_CLOSI</name>
<dbReference type="GO" id="GO:0005634">
    <property type="term" value="C:nucleus"/>
    <property type="evidence" value="ECO:0007669"/>
    <property type="project" value="UniProtKB-SubCell"/>
</dbReference>
<feature type="domain" description="Homeobox" evidence="8">
    <location>
        <begin position="465"/>
        <end position="525"/>
    </location>
</feature>
<feature type="compositionally biased region" description="Polar residues" evidence="7">
    <location>
        <begin position="783"/>
        <end position="816"/>
    </location>
</feature>
<dbReference type="PANTHER" id="PTHR24340:SF35">
    <property type="entry name" value="HGTX, ISOFORM C"/>
    <property type="match status" value="1"/>
</dbReference>
<dbReference type="InterPro" id="IPR050394">
    <property type="entry name" value="Homeobox_NK-like"/>
</dbReference>
<proteinExistence type="predicted"/>
<feature type="compositionally biased region" description="Polar residues" evidence="7">
    <location>
        <begin position="723"/>
        <end position="753"/>
    </location>
</feature>
<dbReference type="OrthoDB" id="6159439at2759"/>
<dbReference type="InterPro" id="IPR001356">
    <property type="entry name" value="HD"/>
</dbReference>
<comment type="caution">
    <text evidence="9">The sequence shown here is derived from an EMBL/GenBank/DDBJ whole genome shotgun (WGS) entry which is preliminary data.</text>
</comment>
<dbReference type="CDD" id="cd00086">
    <property type="entry name" value="homeodomain"/>
    <property type="match status" value="1"/>
</dbReference>
<reference evidence="9 10" key="2">
    <citation type="journal article" date="2021" name="Genomics">
        <title>High-quality reference genome for Clonorchis sinensis.</title>
        <authorList>
            <person name="Young N.D."/>
            <person name="Stroehlein A.J."/>
            <person name="Kinkar L."/>
            <person name="Wang T."/>
            <person name="Sohn W.M."/>
            <person name="Chang B.C.H."/>
            <person name="Kaur P."/>
            <person name="Weisz D."/>
            <person name="Dudchenko O."/>
            <person name="Aiden E.L."/>
            <person name="Korhonen P.K."/>
            <person name="Gasser R.B."/>
        </authorList>
    </citation>
    <scope>NUCLEOTIDE SEQUENCE [LARGE SCALE GENOMIC DNA]</scope>
    <source>
        <strain evidence="9">Cs-k2</strain>
    </source>
</reference>
<dbReference type="GO" id="GO:0000981">
    <property type="term" value="F:DNA-binding transcription factor activity, RNA polymerase II-specific"/>
    <property type="evidence" value="ECO:0007669"/>
    <property type="project" value="InterPro"/>
</dbReference>
<dbReference type="FunFam" id="1.10.10.60:FF:000067">
    <property type="entry name" value="NK6 homeobox 1"/>
    <property type="match status" value="1"/>
</dbReference>
<feature type="region of interest" description="Disordered" evidence="7">
    <location>
        <begin position="1"/>
        <end position="91"/>
    </location>
</feature>
<keyword evidence="3 5" id="KW-0371">Homeobox</keyword>
<evidence type="ECO:0000256" key="3">
    <source>
        <dbReference type="ARBA" id="ARBA00023155"/>
    </source>
</evidence>
<feature type="compositionally biased region" description="Polar residues" evidence="7">
    <location>
        <begin position="608"/>
        <end position="621"/>
    </location>
</feature>
<dbReference type="PROSITE" id="PS00027">
    <property type="entry name" value="HOMEOBOX_1"/>
    <property type="match status" value="1"/>
</dbReference>
<keyword evidence="2 5" id="KW-0238">DNA-binding</keyword>
<protein>
    <recommendedName>
        <fullName evidence="8">Homeobox domain-containing protein</fullName>
    </recommendedName>
</protein>
<keyword evidence="4 5" id="KW-0539">Nucleus</keyword>
<dbReference type="Pfam" id="PF00046">
    <property type="entry name" value="Homeodomain"/>
    <property type="match status" value="1"/>
</dbReference>
<reference evidence="9 10" key="1">
    <citation type="journal article" date="2018" name="Biotechnol. Adv.">
        <title>Improved genomic resources and new bioinformatic workflow for the carcinogenic parasite Clonorchis sinensis: Biotechnological implications.</title>
        <authorList>
            <person name="Wang D."/>
            <person name="Korhonen P.K."/>
            <person name="Gasser R.B."/>
            <person name="Young N.D."/>
        </authorList>
    </citation>
    <scope>NUCLEOTIDE SEQUENCE [LARGE SCALE GENOMIC DNA]</scope>
    <source>
        <strain evidence="9">Cs-k2</strain>
    </source>
</reference>
<feature type="region of interest" description="Disordered" evidence="7">
    <location>
        <begin position="561"/>
        <end position="656"/>
    </location>
</feature>